<dbReference type="GeneID" id="77729230"/>
<name>A0AA38H6S1_9TREE</name>
<dbReference type="AlphaFoldDB" id="A0AA38H6S1"/>
<feature type="compositionally biased region" description="Basic residues" evidence="1">
    <location>
        <begin position="267"/>
        <end position="276"/>
    </location>
</feature>
<reference evidence="2" key="1">
    <citation type="journal article" date="2022" name="G3 (Bethesda)">
        <title>High quality genome of the basidiomycete yeast Dioszegia hungarica PDD-24b-2 isolated from cloud water.</title>
        <authorList>
            <person name="Jarrige D."/>
            <person name="Haridas S."/>
            <person name="Bleykasten-Grosshans C."/>
            <person name="Joly M."/>
            <person name="Nadalig T."/>
            <person name="Sancelme M."/>
            <person name="Vuilleumier S."/>
            <person name="Grigoriev I.V."/>
            <person name="Amato P."/>
            <person name="Bringel F."/>
        </authorList>
    </citation>
    <scope>NUCLEOTIDE SEQUENCE</scope>
    <source>
        <strain evidence="2">PDD-24b-2</strain>
    </source>
</reference>
<dbReference type="RefSeq" id="XP_052943396.1">
    <property type="nucleotide sequence ID" value="XM_053090025.1"/>
</dbReference>
<sequence length="515" mass="56754">MSLQSWLPFSIDTTCPIAVPSKAPLEEAWPVSNVTDTLTSSRYIETLFLPETLSPLSQLADDLAPIGPNRISEIATLLLSLADIEHRHRKVFAPLIGVLTSAHTKDVREAKLQEATVGMKSHESLVLTAAVGLRQGCRQVVEGDGIVNPRKLVEELERRETLIQIILLFFYLPHAPPPPKKRKRRRDEEPTISPEAQPKEALELLFDRLGVWQAVAELSVSTGEVGEMLNGFWNGVIRKHFLPTQSELCRSFHLKVFGGPYDEPSTKKPRKPKLTRARPSSDAPLPTRRPSGSIPPEENELMRHSISRTSNSERPRSRSASIDPLVRTESTGAKKTLMRAPSGNSMFKGREVGLMRRTASAILRKEKAELPPPPAPSLARSGLLGRKISDKSKPAEEDNNTLVLATPAKPKGMFAKYQPTPIQEETPRPSWIGETPHASRTSHISDTPASRVAATPASRVADAPATFAARGVPVEDGIMEDWENESDDPLAELMVMTDEEDEDDRGGRVTDTPAR</sequence>
<evidence type="ECO:0008006" key="4">
    <source>
        <dbReference type="Google" id="ProtNLM"/>
    </source>
</evidence>
<evidence type="ECO:0000313" key="3">
    <source>
        <dbReference type="Proteomes" id="UP001164286"/>
    </source>
</evidence>
<dbReference type="Gene3D" id="1.20.58.2130">
    <property type="match status" value="1"/>
</dbReference>
<protein>
    <recommendedName>
        <fullName evidence="4">DNA replication regulator Sld3 C-terminal domain-containing protein</fullName>
    </recommendedName>
</protein>
<organism evidence="2 3">
    <name type="scientific">Dioszegia hungarica</name>
    <dbReference type="NCBI Taxonomy" id="4972"/>
    <lineage>
        <taxon>Eukaryota</taxon>
        <taxon>Fungi</taxon>
        <taxon>Dikarya</taxon>
        <taxon>Basidiomycota</taxon>
        <taxon>Agaricomycotina</taxon>
        <taxon>Tremellomycetes</taxon>
        <taxon>Tremellales</taxon>
        <taxon>Bulleribasidiaceae</taxon>
        <taxon>Dioszegia</taxon>
    </lineage>
</organism>
<gene>
    <name evidence="2" type="ORF">MKK02DRAFT_38277</name>
</gene>
<dbReference type="EMBL" id="JAKWFO010000008">
    <property type="protein sequence ID" value="KAI9633619.1"/>
    <property type="molecule type" value="Genomic_DNA"/>
</dbReference>
<proteinExistence type="predicted"/>
<dbReference type="Proteomes" id="UP001164286">
    <property type="component" value="Unassembled WGS sequence"/>
</dbReference>
<keyword evidence="3" id="KW-1185">Reference proteome</keyword>
<feature type="region of interest" description="Disordered" evidence="1">
    <location>
        <begin position="259"/>
        <end position="347"/>
    </location>
</feature>
<feature type="region of interest" description="Disordered" evidence="1">
    <location>
        <begin position="496"/>
        <end position="515"/>
    </location>
</feature>
<evidence type="ECO:0000313" key="2">
    <source>
        <dbReference type="EMBL" id="KAI9633619.1"/>
    </source>
</evidence>
<evidence type="ECO:0000256" key="1">
    <source>
        <dbReference type="SAM" id="MobiDB-lite"/>
    </source>
</evidence>
<accession>A0AA38H6S1</accession>
<feature type="region of interest" description="Disordered" evidence="1">
    <location>
        <begin position="178"/>
        <end position="197"/>
    </location>
</feature>
<comment type="caution">
    <text evidence="2">The sequence shown here is derived from an EMBL/GenBank/DDBJ whole genome shotgun (WGS) entry which is preliminary data.</text>
</comment>